<dbReference type="AlphaFoldDB" id="A0A1Y1S6D9"/>
<evidence type="ECO:0000313" key="1">
    <source>
        <dbReference type="EMBL" id="ORD93993.1"/>
    </source>
</evidence>
<proteinExistence type="predicted"/>
<dbReference type="VEuPathDB" id="MicrosporidiaDB:ECANGB1_1273"/>
<reference evidence="1 2" key="1">
    <citation type="journal article" date="2017" name="Environ. Microbiol.">
        <title>Decay of the glycolytic pathway and adaptation to intranuclear parasitism within Enterocytozoonidae microsporidia.</title>
        <authorList>
            <person name="Wiredu Boakye D."/>
            <person name="Jaroenlak P."/>
            <person name="Prachumwat A."/>
            <person name="Williams T.A."/>
            <person name="Bateman K.S."/>
            <person name="Itsathitphaisarn O."/>
            <person name="Sritunyalucksana K."/>
            <person name="Paszkiewicz K.H."/>
            <person name="Moore K.A."/>
            <person name="Stentiford G.D."/>
            <person name="Williams B.A."/>
        </authorList>
    </citation>
    <scope>NUCLEOTIDE SEQUENCE [LARGE SCALE GENOMIC DNA]</scope>
    <source>
        <strain evidence="1 2">GB1</strain>
    </source>
</reference>
<dbReference type="InterPro" id="IPR011009">
    <property type="entry name" value="Kinase-like_dom_sf"/>
</dbReference>
<comment type="caution">
    <text evidence="1">The sequence shown here is derived from an EMBL/GenBank/DDBJ whole genome shotgun (WGS) entry which is preliminary data.</text>
</comment>
<organism evidence="1 2">
    <name type="scientific">Enterospora canceri</name>
    <dbReference type="NCBI Taxonomy" id="1081671"/>
    <lineage>
        <taxon>Eukaryota</taxon>
        <taxon>Fungi</taxon>
        <taxon>Fungi incertae sedis</taxon>
        <taxon>Microsporidia</taxon>
        <taxon>Enterocytozoonidae</taxon>
        <taxon>Enterospora</taxon>
    </lineage>
</organism>
<gene>
    <name evidence="1" type="ORF">ECANGB1_1273</name>
</gene>
<protein>
    <submittedName>
        <fullName evidence="1">Uncharacterized protein</fullName>
    </submittedName>
</protein>
<dbReference type="SUPFAM" id="SSF56112">
    <property type="entry name" value="Protein kinase-like (PK-like)"/>
    <property type="match status" value="1"/>
</dbReference>
<dbReference type="EMBL" id="LWDP01000036">
    <property type="protein sequence ID" value="ORD93993.1"/>
    <property type="molecule type" value="Genomic_DNA"/>
</dbReference>
<dbReference type="OrthoDB" id="266718at2759"/>
<sequence length="100" mass="11849">MAKFDGYCINRILHRNPTIGYSEGIFVFRCLMCYLCIEKVMRNIRHRSSTITTHMLTQCLDLGRYLRPSVKDLLEHPFITGKRLRVIESRMKQLDTKTVR</sequence>
<dbReference type="Proteomes" id="UP000192639">
    <property type="component" value="Unassembled WGS sequence"/>
</dbReference>
<name>A0A1Y1S6D9_9MICR</name>
<accession>A0A1Y1S6D9</accession>
<keyword evidence="2" id="KW-1185">Reference proteome</keyword>
<evidence type="ECO:0000313" key="2">
    <source>
        <dbReference type="Proteomes" id="UP000192639"/>
    </source>
</evidence>